<feature type="transmembrane region" description="Helical" evidence="8">
    <location>
        <begin position="271"/>
        <end position="291"/>
    </location>
</feature>
<dbReference type="GO" id="GO:0031080">
    <property type="term" value="C:nuclear pore outer ring"/>
    <property type="evidence" value="ECO:0007669"/>
    <property type="project" value="TreeGrafter"/>
</dbReference>
<dbReference type="EMBL" id="KZ502621">
    <property type="protein sequence ID" value="PKU75274.1"/>
    <property type="molecule type" value="Genomic_DNA"/>
</dbReference>
<reference evidence="9 10" key="2">
    <citation type="journal article" date="2017" name="Nature">
        <title>The Apostasia genome and the evolution of orchids.</title>
        <authorList>
            <person name="Zhang G.Q."/>
            <person name="Liu K.W."/>
            <person name="Li Z."/>
            <person name="Lohaus R."/>
            <person name="Hsiao Y.Y."/>
            <person name="Niu S.C."/>
            <person name="Wang J.Y."/>
            <person name="Lin Y.C."/>
            <person name="Xu Q."/>
            <person name="Chen L.J."/>
            <person name="Yoshida K."/>
            <person name="Fujiwara S."/>
            <person name="Wang Z.W."/>
            <person name="Zhang Y.Q."/>
            <person name="Mitsuda N."/>
            <person name="Wang M."/>
            <person name="Liu G.H."/>
            <person name="Pecoraro L."/>
            <person name="Huang H.X."/>
            <person name="Xiao X.J."/>
            <person name="Lin M."/>
            <person name="Wu X.Y."/>
            <person name="Wu W.L."/>
            <person name="Chen Y.Y."/>
            <person name="Chang S.B."/>
            <person name="Sakamoto S."/>
            <person name="Ohme-Takagi M."/>
            <person name="Yagi M."/>
            <person name="Zeng S.J."/>
            <person name="Shen C.Y."/>
            <person name="Yeh C.M."/>
            <person name="Luo Y.B."/>
            <person name="Tsai W.C."/>
            <person name="Van de Peer Y."/>
            <person name="Liu Z.J."/>
        </authorList>
    </citation>
    <scope>NUCLEOTIDE SEQUENCE [LARGE SCALE GENOMIC DNA]</scope>
    <source>
        <tissue evidence="9">The whole plant</tissue>
    </source>
</reference>
<protein>
    <recommendedName>
        <fullName evidence="11">Protein SEH1</fullName>
    </recommendedName>
</protein>
<keyword evidence="10" id="KW-1185">Reference proteome</keyword>
<dbReference type="Proteomes" id="UP000233837">
    <property type="component" value="Unassembled WGS sequence"/>
</dbReference>
<comment type="subcellular location">
    <subcellularLocation>
        <location evidence="1">Nucleus envelope</location>
    </subcellularLocation>
</comment>
<evidence type="ECO:0000256" key="1">
    <source>
        <dbReference type="ARBA" id="ARBA00004259"/>
    </source>
</evidence>
<keyword evidence="7" id="KW-0539">Nucleus</keyword>
<dbReference type="InterPro" id="IPR037363">
    <property type="entry name" value="Sec13/Seh1_fam"/>
</dbReference>
<dbReference type="SMART" id="SM00320">
    <property type="entry name" value="WD40"/>
    <property type="match status" value="3"/>
</dbReference>
<dbReference type="InterPro" id="IPR015943">
    <property type="entry name" value="WD40/YVTN_repeat-like_dom_sf"/>
</dbReference>
<evidence type="ECO:0008006" key="11">
    <source>
        <dbReference type="Google" id="ProtNLM"/>
    </source>
</evidence>
<dbReference type="Gene3D" id="2.130.10.10">
    <property type="entry name" value="YVTN repeat-like/Quinoprotein amine dehydrogenase"/>
    <property type="match status" value="1"/>
</dbReference>
<evidence type="ECO:0000256" key="3">
    <source>
        <dbReference type="ARBA" id="ARBA00022448"/>
    </source>
</evidence>
<dbReference type="PANTHER" id="PTHR11024:SF3">
    <property type="entry name" value="NUCLEOPORIN SEH1"/>
    <property type="match status" value="1"/>
</dbReference>
<reference evidence="9 10" key="1">
    <citation type="journal article" date="2016" name="Sci. Rep.">
        <title>The Dendrobium catenatum Lindl. genome sequence provides insights into polysaccharide synthase, floral development and adaptive evolution.</title>
        <authorList>
            <person name="Zhang G.Q."/>
            <person name="Xu Q."/>
            <person name="Bian C."/>
            <person name="Tsai W.C."/>
            <person name="Yeh C.M."/>
            <person name="Liu K.W."/>
            <person name="Yoshida K."/>
            <person name="Zhang L.S."/>
            <person name="Chang S.B."/>
            <person name="Chen F."/>
            <person name="Shi Y."/>
            <person name="Su Y.Y."/>
            <person name="Zhang Y.Q."/>
            <person name="Chen L.J."/>
            <person name="Yin Y."/>
            <person name="Lin M."/>
            <person name="Huang H."/>
            <person name="Deng H."/>
            <person name="Wang Z.W."/>
            <person name="Zhu S.L."/>
            <person name="Zhao X."/>
            <person name="Deng C."/>
            <person name="Niu S.C."/>
            <person name="Huang J."/>
            <person name="Wang M."/>
            <person name="Liu G.H."/>
            <person name="Yang H.J."/>
            <person name="Xiao X.J."/>
            <person name="Hsiao Y.Y."/>
            <person name="Wu W.L."/>
            <person name="Chen Y.Y."/>
            <person name="Mitsuda N."/>
            <person name="Ohme-Takagi M."/>
            <person name="Luo Y.B."/>
            <person name="Van de Peer Y."/>
            <person name="Liu Z.J."/>
        </authorList>
    </citation>
    <scope>NUCLEOTIDE SEQUENCE [LARGE SCALE GENOMIC DNA]</scope>
    <source>
        <tissue evidence="9">The whole plant</tissue>
    </source>
</reference>
<gene>
    <name evidence="9" type="ORF">MA16_Dca019320</name>
</gene>
<evidence type="ECO:0000256" key="2">
    <source>
        <dbReference type="ARBA" id="ARBA00010102"/>
    </source>
</evidence>
<keyword evidence="8" id="KW-0472">Membrane</keyword>
<evidence type="ECO:0000256" key="6">
    <source>
        <dbReference type="ARBA" id="ARBA00022927"/>
    </source>
</evidence>
<keyword evidence="4" id="KW-0853">WD repeat</keyword>
<organism evidence="9 10">
    <name type="scientific">Dendrobium catenatum</name>
    <dbReference type="NCBI Taxonomy" id="906689"/>
    <lineage>
        <taxon>Eukaryota</taxon>
        <taxon>Viridiplantae</taxon>
        <taxon>Streptophyta</taxon>
        <taxon>Embryophyta</taxon>
        <taxon>Tracheophyta</taxon>
        <taxon>Spermatophyta</taxon>
        <taxon>Magnoliopsida</taxon>
        <taxon>Liliopsida</taxon>
        <taxon>Asparagales</taxon>
        <taxon>Orchidaceae</taxon>
        <taxon>Epidendroideae</taxon>
        <taxon>Malaxideae</taxon>
        <taxon>Dendrobiinae</taxon>
        <taxon>Dendrobium</taxon>
    </lineage>
</organism>
<dbReference type="GO" id="GO:0034198">
    <property type="term" value="P:cellular response to amino acid starvation"/>
    <property type="evidence" value="ECO:0007669"/>
    <property type="project" value="TreeGrafter"/>
</dbReference>
<name>A0A2I0WHY6_9ASPA</name>
<evidence type="ECO:0000256" key="8">
    <source>
        <dbReference type="SAM" id="Phobius"/>
    </source>
</evidence>
<dbReference type="InterPro" id="IPR036322">
    <property type="entry name" value="WD40_repeat_dom_sf"/>
</dbReference>
<dbReference type="GO" id="GO:1904263">
    <property type="term" value="P:positive regulation of TORC1 signaling"/>
    <property type="evidence" value="ECO:0007669"/>
    <property type="project" value="TreeGrafter"/>
</dbReference>
<sequence>MERELATLGKGAQCCSWNYCGQRFAVGYDDGSVAVHDSDSSFSRSSKFKVHADGIMNIVWIPPEFGDAIACICIDGTLSLWEEVGEDAHSVSWKQCKVFESSTSRVLDVQFGLPTRYLKMVAAYSDGLVKVYELLDLLELNKWQLQAEFQNVVDSVSIFGKPTCITASVAWSPRRGESQQSRFALGFNSDLSQFNSCKVRFKNFHIIGMPNDTRKCTRRLAGFLVVQIVQRIFQITFDLEKRLGFNSGGVVSCNVDGYGLCCLLTMSDKSWLWWWFAIGSYGFITCGLGIASSVGARIGLLFLGIPLPGKLGLIWEFEEAHQRWVPAAELAFPADTDDRVHALAWAPNIGRPFEVIAVASCKGIAIWHVWLNSGTDGRLSTEKVVLLSGHDNEIVGTSNLIVVKKQGKKNKKMAGSDSDESYSSTVVHLLPSLLYFPL</sequence>
<keyword evidence="6" id="KW-0653">Protein transport</keyword>
<dbReference type="GO" id="GO:0015031">
    <property type="term" value="P:protein transport"/>
    <property type="evidence" value="ECO:0007669"/>
    <property type="project" value="UniProtKB-KW"/>
</dbReference>
<evidence type="ECO:0000313" key="10">
    <source>
        <dbReference type="Proteomes" id="UP000233837"/>
    </source>
</evidence>
<keyword evidence="8" id="KW-0812">Transmembrane</keyword>
<dbReference type="GO" id="GO:0035859">
    <property type="term" value="C:Seh1-associated complex"/>
    <property type="evidence" value="ECO:0007669"/>
    <property type="project" value="TreeGrafter"/>
</dbReference>
<comment type="similarity">
    <text evidence="2">Belongs to the WD repeat SEC13 family.</text>
</comment>
<evidence type="ECO:0000256" key="5">
    <source>
        <dbReference type="ARBA" id="ARBA00022737"/>
    </source>
</evidence>
<keyword evidence="5" id="KW-0677">Repeat</keyword>
<evidence type="ECO:0000256" key="4">
    <source>
        <dbReference type="ARBA" id="ARBA00022574"/>
    </source>
</evidence>
<dbReference type="SUPFAM" id="SSF50978">
    <property type="entry name" value="WD40 repeat-like"/>
    <property type="match status" value="1"/>
</dbReference>
<evidence type="ECO:0000313" key="9">
    <source>
        <dbReference type="EMBL" id="PKU75274.1"/>
    </source>
</evidence>
<accession>A0A2I0WHY6</accession>
<proteinExistence type="inferred from homology"/>
<dbReference type="InterPro" id="IPR001680">
    <property type="entry name" value="WD40_rpt"/>
</dbReference>
<keyword evidence="8" id="KW-1133">Transmembrane helix</keyword>
<evidence type="ECO:0000256" key="7">
    <source>
        <dbReference type="ARBA" id="ARBA00023242"/>
    </source>
</evidence>
<dbReference type="AlphaFoldDB" id="A0A2I0WHY6"/>
<dbReference type="PANTHER" id="PTHR11024">
    <property type="entry name" value="NUCLEAR PORE COMPLEX PROTEIN SEC13 / SEH1 FAMILY MEMBER"/>
    <property type="match status" value="1"/>
</dbReference>
<keyword evidence="3" id="KW-0813">Transport</keyword>
<dbReference type="GO" id="GO:0005198">
    <property type="term" value="F:structural molecule activity"/>
    <property type="evidence" value="ECO:0007669"/>
    <property type="project" value="InterPro"/>
</dbReference>
<dbReference type="STRING" id="906689.A0A2I0WHY6"/>